<dbReference type="InterPro" id="IPR029052">
    <property type="entry name" value="Metallo-depent_PP-like"/>
</dbReference>
<dbReference type="SUPFAM" id="SSF56300">
    <property type="entry name" value="Metallo-dependent phosphatases"/>
    <property type="match status" value="1"/>
</dbReference>
<evidence type="ECO:0000313" key="10">
    <source>
        <dbReference type="EMBL" id="QIC69471.1"/>
    </source>
</evidence>
<dbReference type="CDD" id="cd00840">
    <property type="entry name" value="MPP_Mre11_N"/>
    <property type="match status" value="1"/>
</dbReference>
<dbReference type="InterPro" id="IPR026843">
    <property type="entry name" value="SbcD_C"/>
</dbReference>
<proteinExistence type="inferred from homology"/>
<dbReference type="PANTHER" id="PTHR30337:SF0">
    <property type="entry name" value="NUCLEASE SBCCD SUBUNIT D"/>
    <property type="match status" value="1"/>
</dbReference>
<feature type="domain" description="Calcineurin-like phosphoesterase" evidence="8">
    <location>
        <begin position="4"/>
        <end position="234"/>
    </location>
</feature>
<dbReference type="GO" id="GO:0006260">
    <property type="term" value="P:DNA replication"/>
    <property type="evidence" value="ECO:0007669"/>
    <property type="project" value="UniProtKB-KW"/>
</dbReference>
<dbReference type="EMBL" id="CP044455">
    <property type="protein sequence ID" value="QIC69471.1"/>
    <property type="molecule type" value="Genomic_DNA"/>
</dbReference>
<evidence type="ECO:0000256" key="3">
    <source>
        <dbReference type="ARBA" id="ARBA00013365"/>
    </source>
</evidence>
<dbReference type="Gene3D" id="3.60.21.10">
    <property type="match status" value="1"/>
</dbReference>
<dbReference type="Proteomes" id="UP000503440">
    <property type="component" value="Chromosome"/>
</dbReference>
<keyword evidence="7" id="KW-0233">DNA recombination</keyword>
<evidence type="ECO:0000256" key="1">
    <source>
        <dbReference type="ARBA" id="ARBA00010555"/>
    </source>
</evidence>
<evidence type="ECO:0000256" key="5">
    <source>
        <dbReference type="ARBA" id="ARBA00022801"/>
    </source>
</evidence>
<reference evidence="10 11" key="1">
    <citation type="submission" date="2019-09" db="EMBL/GenBank/DDBJ databases">
        <title>Non-baumannii Acinetobacter spp. carrying blaNDM-1 isolated in China.</title>
        <authorList>
            <person name="Cui C."/>
            <person name="Chen C."/>
            <person name="Sun J."/>
            <person name="Liu Y."/>
        </authorList>
    </citation>
    <scope>NUCLEOTIDE SEQUENCE [LARGE SCALE GENOMIC DNA]</scope>
    <source>
        <strain evidence="10 11">B18</strain>
    </source>
</reference>
<dbReference type="AlphaFoldDB" id="A0A6C0XZV3"/>
<comment type="subunit">
    <text evidence="2 7">Heterodimer of SbcC and SbcD.</text>
</comment>
<gene>
    <name evidence="7 10" type="primary">sbcD</name>
    <name evidence="10" type="ORF">FSC09_03125</name>
</gene>
<name>A0A6C0XZV3_9GAMM</name>
<sequence length="416" mass="47764">MAVHFFHTSDWHLGQFFHNHDREYEHAQFLDWLLEQIQEKQPNALFIAGDIFDVINPASSAQRQLYQFLADAHAIAPHMQTLMIAGNHDSGYRIEQVEPLLAKFKAKAVGVIQRNTDNQLDLDRLLVPIYDAKNKVIAWCLTLPFLRTAEITGLNEQTQNAQNAIAYLHQQLIAEAKRRKTEDQALILMSHAHMQGGETSDSERPIIIGHEEALSTALFDDVIDYVALGHLHKPQKVQHPHIRYSGSPIPLSFSEIQYKHQVLEVKIDPQAAPEQRLQLGSLLIPRSVQLHRIRGSLDEVFQQLKALPQGTVERICQRDYLEIEYSTDVPPPVDLRQQIEQTLPEQRYRLLRICRVYTPQEDQAADQSKIDLAPPTPDSLFKQLWSKMGYQPDASVERDFMQLLIEAQHSLEQEQP</sequence>
<keyword evidence="5 7" id="KW-0378">Hydrolase</keyword>
<dbReference type="InterPro" id="IPR004843">
    <property type="entry name" value="Calcineurin-like_PHP"/>
</dbReference>
<dbReference type="Pfam" id="PF12320">
    <property type="entry name" value="SbcD_C"/>
    <property type="match status" value="1"/>
</dbReference>
<dbReference type="InterPro" id="IPR050535">
    <property type="entry name" value="DNA_Repair-Maintenance_Comp"/>
</dbReference>
<dbReference type="InterPro" id="IPR041796">
    <property type="entry name" value="Mre11_N"/>
</dbReference>
<evidence type="ECO:0000256" key="4">
    <source>
        <dbReference type="ARBA" id="ARBA00022722"/>
    </source>
</evidence>
<protein>
    <recommendedName>
        <fullName evidence="3 7">Nuclease SbcCD subunit D</fullName>
    </recommendedName>
</protein>
<evidence type="ECO:0000256" key="6">
    <source>
        <dbReference type="ARBA" id="ARBA00022839"/>
    </source>
</evidence>
<keyword evidence="7" id="KW-0255">Endonuclease</keyword>
<dbReference type="GO" id="GO:0004519">
    <property type="term" value="F:endonuclease activity"/>
    <property type="evidence" value="ECO:0007669"/>
    <property type="project" value="UniProtKB-KW"/>
</dbReference>
<keyword evidence="7" id="KW-0235">DNA replication</keyword>
<keyword evidence="4 7" id="KW-0540">Nuclease</keyword>
<dbReference type="NCBIfam" id="TIGR00619">
    <property type="entry name" value="sbcd"/>
    <property type="match status" value="1"/>
</dbReference>
<evidence type="ECO:0000259" key="9">
    <source>
        <dbReference type="Pfam" id="PF12320"/>
    </source>
</evidence>
<accession>A0A6C0XZV3</accession>
<organism evidence="10 11">
    <name type="scientific">Acinetobacter indicus</name>
    <dbReference type="NCBI Taxonomy" id="756892"/>
    <lineage>
        <taxon>Bacteria</taxon>
        <taxon>Pseudomonadati</taxon>
        <taxon>Pseudomonadota</taxon>
        <taxon>Gammaproteobacteria</taxon>
        <taxon>Moraxellales</taxon>
        <taxon>Moraxellaceae</taxon>
        <taxon>Acinetobacter</taxon>
    </lineage>
</organism>
<dbReference type="RefSeq" id="WP_163145489.1">
    <property type="nucleotide sequence ID" value="NZ_CP044455.1"/>
</dbReference>
<dbReference type="Pfam" id="PF00149">
    <property type="entry name" value="Metallophos"/>
    <property type="match status" value="1"/>
</dbReference>
<evidence type="ECO:0000313" key="11">
    <source>
        <dbReference type="Proteomes" id="UP000503440"/>
    </source>
</evidence>
<dbReference type="InterPro" id="IPR004593">
    <property type="entry name" value="SbcD"/>
</dbReference>
<keyword evidence="6 7" id="KW-0269">Exonuclease</keyword>
<feature type="domain" description="Nuclease SbcCD subunit D C-terminal" evidence="9">
    <location>
        <begin position="288"/>
        <end position="387"/>
    </location>
</feature>
<evidence type="ECO:0000256" key="2">
    <source>
        <dbReference type="ARBA" id="ARBA00011322"/>
    </source>
</evidence>
<evidence type="ECO:0000256" key="7">
    <source>
        <dbReference type="RuleBase" id="RU363069"/>
    </source>
</evidence>
<dbReference type="GO" id="GO:0006310">
    <property type="term" value="P:DNA recombination"/>
    <property type="evidence" value="ECO:0007669"/>
    <property type="project" value="UniProtKB-KW"/>
</dbReference>
<evidence type="ECO:0000259" key="8">
    <source>
        <dbReference type="Pfam" id="PF00149"/>
    </source>
</evidence>
<dbReference type="GO" id="GO:0008408">
    <property type="term" value="F:3'-5' exonuclease activity"/>
    <property type="evidence" value="ECO:0007669"/>
    <property type="project" value="InterPro"/>
</dbReference>
<dbReference type="PANTHER" id="PTHR30337">
    <property type="entry name" value="COMPONENT OF ATP-DEPENDENT DSDNA EXONUCLEASE"/>
    <property type="match status" value="1"/>
</dbReference>
<comment type="similarity">
    <text evidence="1 7">Belongs to the SbcD family.</text>
</comment>
<comment type="function">
    <text evidence="7">SbcCD cleaves DNA hairpin structures. These structures can inhibit DNA replication and are intermediates in certain DNA recombination reactions. The complex acts as a 3'-&gt;5' double strand exonuclease that can open hairpins. It also has a 5' single-strand endonuclease activity.</text>
</comment>